<keyword evidence="9" id="KW-0492">Microsome</keyword>
<dbReference type="InterPro" id="IPR002401">
    <property type="entry name" value="Cyt_P450_E_grp-I"/>
</dbReference>
<evidence type="ECO:0008006" key="16">
    <source>
        <dbReference type="Google" id="ProtNLM"/>
    </source>
</evidence>
<evidence type="ECO:0000256" key="10">
    <source>
        <dbReference type="ARBA" id="ARBA00023002"/>
    </source>
</evidence>
<dbReference type="GO" id="GO:0006082">
    <property type="term" value="P:organic acid metabolic process"/>
    <property type="evidence" value="ECO:0007669"/>
    <property type="project" value="TreeGrafter"/>
</dbReference>
<dbReference type="InterPro" id="IPR036396">
    <property type="entry name" value="Cyt_P450_sf"/>
</dbReference>
<proteinExistence type="inferred from homology"/>
<dbReference type="GO" id="GO:0006805">
    <property type="term" value="P:xenobiotic metabolic process"/>
    <property type="evidence" value="ECO:0007669"/>
    <property type="project" value="TreeGrafter"/>
</dbReference>
<evidence type="ECO:0000256" key="13">
    <source>
        <dbReference type="ARBA" id="ARBA00023136"/>
    </source>
</evidence>
<protein>
    <recommendedName>
        <fullName evidence="16">Cytochrome P450</fullName>
    </recommendedName>
</protein>
<feature type="binding site" description="axial binding residue" evidence="14">
    <location>
        <position position="450"/>
    </location>
    <ligand>
        <name>heme</name>
        <dbReference type="ChEBI" id="CHEBI:30413"/>
    </ligand>
    <ligandPart>
        <name>Fe</name>
        <dbReference type="ChEBI" id="CHEBI:18248"/>
    </ligandPart>
</feature>
<dbReference type="EMBL" id="GEBQ01026377">
    <property type="protein sequence ID" value="JAT13600.1"/>
    <property type="molecule type" value="Transcribed_RNA"/>
</dbReference>
<keyword evidence="8" id="KW-0256">Endoplasmic reticulum</keyword>
<dbReference type="FunFam" id="1.10.630.10:FF:000238">
    <property type="entry name" value="Cytochrome P450 2A6"/>
    <property type="match status" value="1"/>
</dbReference>
<name>A0A1B6KQ89_9HEMI</name>
<dbReference type="GO" id="GO:0005789">
    <property type="term" value="C:endoplasmic reticulum membrane"/>
    <property type="evidence" value="ECO:0007669"/>
    <property type="project" value="UniProtKB-SubCell"/>
</dbReference>
<evidence type="ECO:0000256" key="1">
    <source>
        <dbReference type="ARBA" id="ARBA00001971"/>
    </source>
</evidence>
<dbReference type="SUPFAM" id="SSF48264">
    <property type="entry name" value="Cytochrome P450"/>
    <property type="match status" value="1"/>
</dbReference>
<evidence type="ECO:0000256" key="2">
    <source>
        <dbReference type="ARBA" id="ARBA00003690"/>
    </source>
</evidence>
<evidence type="ECO:0000256" key="14">
    <source>
        <dbReference type="PIRSR" id="PIRSR602401-1"/>
    </source>
</evidence>
<dbReference type="Gene3D" id="1.10.630.10">
    <property type="entry name" value="Cytochrome P450"/>
    <property type="match status" value="1"/>
</dbReference>
<evidence type="ECO:0000256" key="7">
    <source>
        <dbReference type="ARBA" id="ARBA00022723"/>
    </source>
</evidence>
<dbReference type="GO" id="GO:0016712">
    <property type="term" value="F:oxidoreductase activity, acting on paired donors, with incorporation or reduction of molecular oxygen, reduced flavin or flavoprotein as one donor, and incorporation of one atom of oxygen"/>
    <property type="evidence" value="ECO:0007669"/>
    <property type="project" value="TreeGrafter"/>
</dbReference>
<sequence>MSFVLFALSVLLVYYIYTYLFGRPHPKFPPGPTRWPILGGYLQLLVENYRFPYKALHWMARRYNTEILGVYLGPYPTVIACSQASSRDMLNHPAFQGRAEAFVPSCRDGDGVIRGQFFIDGHRWTEQRRFMLRNLRDFGFGTRSKSFEKVIEEELRDFIDLAQSKNVEGVTDTGSVIVPPAFYAFFLNLSLHVFLGTRLPPAQHHKLREFAKTAYKFILAIDATTGAINMTPWIRHIIPELSGFNDCMRSNDYLKNFIKELVQEHKDTYLPDALRDFCDVYIKEMKDKNDSNFQHWFSDEQMVMTFWDTLFPSSMTQTATMGFAVEFLLLYPEVQAKVHQEVDRVVGRSRLPTLDDRKNMPYTEAVLKEVMRRETLAPLTLPHRCTEDTYFNGYFIPKDTTVVASLYSCNMDENVWENPFEFKPERHLEEDGSIKKKDYSLQFGLGKHVCSGETFARQNMFLLFSTMLQHFSLELPPGQAPPDLEMHVPGLIITPKYFPVNMVPR</sequence>
<accession>A0A1B6KQ89</accession>
<dbReference type="PANTHER" id="PTHR24300:SF376">
    <property type="entry name" value="CYTOCHROME P450 15A1"/>
    <property type="match status" value="1"/>
</dbReference>
<evidence type="ECO:0000256" key="8">
    <source>
        <dbReference type="ARBA" id="ARBA00022824"/>
    </source>
</evidence>
<reference evidence="15" key="1">
    <citation type="submission" date="2015-11" db="EMBL/GenBank/DDBJ databases">
        <title>De novo transcriptome assembly of four potential Pierce s Disease insect vectors from Arizona vineyards.</title>
        <authorList>
            <person name="Tassone E.E."/>
        </authorList>
    </citation>
    <scope>NUCLEOTIDE SEQUENCE</scope>
</reference>
<dbReference type="GO" id="GO:0005506">
    <property type="term" value="F:iron ion binding"/>
    <property type="evidence" value="ECO:0007669"/>
    <property type="project" value="InterPro"/>
</dbReference>
<organism evidence="15">
    <name type="scientific">Graphocephala atropunctata</name>
    <dbReference type="NCBI Taxonomy" id="36148"/>
    <lineage>
        <taxon>Eukaryota</taxon>
        <taxon>Metazoa</taxon>
        <taxon>Ecdysozoa</taxon>
        <taxon>Arthropoda</taxon>
        <taxon>Hexapoda</taxon>
        <taxon>Insecta</taxon>
        <taxon>Pterygota</taxon>
        <taxon>Neoptera</taxon>
        <taxon>Paraneoptera</taxon>
        <taxon>Hemiptera</taxon>
        <taxon>Auchenorrhyncha</taxon>
        <taxon>Membracoidea</taxon>
        <taxon>Cicadellidae</taxon>
        <taxon>Cicadellinae</taxon>
        <taxon>Cicadellini</taxon>
        <taxon>Graphocephala</taxon>
    </lineage>
</organism>
<dbReference type="PRINTS" id="PR00463">
    <property type="entry name" value="EP450I"/>
</dbReference>
<evidence type="ECO:0000256" key="6">
    <source>
        <dbReference type="ARBA" id="ARBA00022617"/>
    </source>
</evidence>
<evidence type="ECO:0000313" key="15">
    <source>
        <dbReference type="EMBL" id="JAT13600.1"/>
    </source>
</evidence>
<dbReference type="PRINTS" id="PR00385">
    <property type="entry name" value="P450"/>
</dbReference>
<dbReference type="InterPro" id="IPR050182">
    <property type="entry name" value="Cytochrome_P450_fam2"/>
</dbReference>
<comment type="similarity">
    <text evidence="5">Belongs to the cytochrome P450 family.</text>
</comment>
<keyword evidence="12" id="KW-0503">Monooxygenase</keyword>
<evidence type="ECO:0000256" key="5">
    <source>
        <dbReference type="ARBA" id="ARBA00010617"/>
    </source>
</evidence>
<comment type="function">
    <text evidence="2">May be involved in the metabolism of insect hormones and in the breakdown of synthetic insecticides.</text>
</comment>
<evidence type="ECO:0000256" key="9">
    <source>
        <dbReference type="ARBA" id="ARBA00022848"/>
    </source>
</evidence>
<keyword evidence="13" id="KW-0472">Membrane</keyword>
<dbReference type="AlphaFoldDB" id="A0A1B6KQ89"/>
<keyword evidence="11 14" id="KW-0408">Iron</keyword>
<evidence type="ECO:0000256" key="3">
    <source>
        <dbReference type="ARBA" id="ARBA00004174"/>
    </source>
</evidence>
<keyword evidence="7 14" id="KW-0479">Metal-binding</keyword>
<evidence type="ECO:0000256" key="4">
    <source>
        <dbReference type="ARBA" id="ARBA00004406"/>
    </source>
</evidence>
<dbReference type="InterPro" id="IPR001128">
    <property type="entry name" value="Cyt_P450"/>
</dbReference>
<dbReference type="Pfam" id="PF00067">
    <property type="entry name" value="p450"/>
    <property type="match status" value="1"/>
</dbReference>
<evidence type="ECO:0000256" key="11">
    <source>
        <dbReference type="ARBA" id="ARBA00023004"/>
    </source>
</evidence>
<comment type="cofactor">
    <cofactor evidence="1 14">
        <name>heme</name>
        <dbReference type="ChEBI" id="CHEBI:30413"/>
    </cofactor>
</comment>
<evidence type="ECO:0000256" key="12">
    <source>
        <dbReference type="ARBA" id="ARBA00023033"/>
    </source>
</evidence>
<keyword evidence="6 14" id="KW-0349">Heme</keyword>
<gene>
    <name evidence="15" type="ORF">g.6189</name>
</gene>
<dbReference type="GO" id="GO:0020037">
    <property type="term" value="F:heme binding"/>
    <property type="evidence" value="ECO:0007669"/>
    <property type="project" value="InterPro"/>
</dbReference>
<comment type="subcellular location">
    <subcellularLocation>
        <location evidence="4">Endoplasmic reticulum membrane</location>
        <topology evidence="4">Peripheral membrane protein</topology>
    </subcellularLocation>
    <subcellularLocation>
        <location evidence="3">Microsome membrane</location>
        <topology evidence="3">Peripheral membrane protein</topology>
    </subcellularLocation>
</comment>
<dbReference type="PANTHER" id="PTHR24300">
    <property type="entry name" value="CYTOCHROME P450 508A4-RELATED"/>
    <property type="match status" value="1"/>
</dbReference>
<keyword evidence="10" id="KW-0560">Oxidoreductase</keyword>
<dbReference type="GO" id="GO:0008395">
    <property type="term" value="F:steroid hydroxylase activity"/>
    <property type="evidence" value="ECO:0007669"/>
    <property type="project" value="TreeGrafter"/>
</dbReference>